<comment type="cofactor">
    <cofactor evidence="1">
        <name>FAD</name>
        <dbReference type="ChEBI" id="CHEBI:57692"/>
    </cofactor>
</comment>
<feature type="domain" description="Amine oxidase" evidence="6">
    <location>
        <begin position="16"/>
        <end position="440"/>
    </location>
</feature>
<feature type="binding site" evidence="5">
    <location>
        <position position="17"/>
    </location>
    <ligand>
        <name>FAD</name>
        <dbReference type="ChEBI" id="CHEBI:57692"/>
    </ligand>
</feature>
<evidence type="ECO:0000256" key="3">
    <source>
        <dbReference type="ARBA" id="ARBA00005995"/>
    </source>
</evidence>
<dbReference type="InterPro" id="IPR002937">
    <property type="entry name" value="Amino_oxidase"/>
</dbReference>
<keyword evidence="4" id="KW-0560">Oxidoreductase</keyword>
<accession>A0A8J4BHQ7</accession>
<dbReference type="Gene3D" id="3.50.50.60">
    <property type="entry name" value="FAD/NAD(P)-binding domain"/>
    <property type="match status" value="1"/>
</dbReference>
<name>A0A8J4BHQ7_9CHLO</name>
<dbReference type="InterPro" id="IPR036188">
    <property type="entry name" value="FAD/NAD-bd_sf"/>
</dbReference>
<evidence type="ECO:0000313" key="8">
    <source>
        <dbReference type="Proteomes" id="UP000747399"/>
    </source>
</evidence>
<feature type="binding site" evidence="5">
    <location>
        <begin position="36"/>
        <end position="37"/>
    </location>
    <ligand>
        <name>FAD</name>
        <dbReference type="ChEBI" id="CHEBI:57692"/>
    </ligand>
</feature>
<dbReference type="SUPFAM" id="SSF51905">
    <property type="entry name" value="FAD/NAD(P)-binding domain"/>
    <property type="match status" value="1"/>
</dbReference>
<dbReference type="PANTHER" id="PTHR10742">
    <property type="entry name" value="FLAVIN MONOAMINE OXIDASE"/>
    <property type="match status" value="1"/>
</dbReference>
<evidence type="ECO:0000256" key="1">
    <source>
        <dbReference type="ARBA" id="ARBA00001974"/>
    </source>
</evidence>
<evidence type="ECO:0000256" key="5">
    <source>
        <dbReference type="PIRSR" id="PIRSR601613-1"/>
    </source>
</evidence>
<dbReference type="GO" id="GO:0006598">
    <property type="term" value="P:polyamine catabolic process"/>
    <property type="evidence" value="ECO:0007669"/>
    <property type="project" value="UniProtKB-ARBA"/>
</dbReference>
<dbReference type="GO" id="GO:0046592">
    <property type="term" value="F:polyamine oxidase activity"/>
    <property type="evidence" value="ECO:0007669"/>
    <property type="project" value="UniProtKB-ARBA"/>
</dbReference>
<organism evidence="7 8">
    <name type="scientific">Volvox africanus</name>
    <dbReference type="NCBI Taxonomy" id="51714"/>
    <lineage>
        <taxon>Eukaryota</taxon>
        <taxon>Viridiplantae</taxon>
        <taxon>Chlorophyta</taxon>
        <taxon>core chlorophytes</taxon>
        <taxon>Chlorophyceae</taxon>
        <taxon>CS clade</taxon>
        <taxon>Chlamydomonadales</taxon>
        <taxon>Volvocaceae</taxon>
        <taxon>Volvox</taxon>
    </lineage>
</organism>
<dbReference type="SUPFAM" id="SSF54373">
    <property type="entry name" value="FAD-linked reductases, C-terminal domain"/>
    <property type="match status" value="1"/>
</dbReference>
<feature type="binding site" evidence="5">
    <location>
        <position position="212"/>
    </location>
    <ligand>
        <name>FAD</name>
        <dbReference type="ChEBI" id="CHEBI:57692"/>
    </ligand>
</feature>
<dbReference type="AlphaFoldDB" id="A0A8J4BHQ7"/>
<gene>
    <name evidence="7" type="ORF">Vafri_13987</name>
</gene>
<feature type="binding site" evidence="5">
    <location>
        <position position="328"/>
    </location>
    <ligand>
        <name>substrate</name>
    </ligand>
</feature>
<dbReference type="InterPro" id="IPR050281">
    <property type="entry name" value="Flavin_monoamine_oxidase"/>
</dbReference>
<dbReference type="Pfam" id="PF01593">
    <property type="entry name" value="Amino_oxidase"/>
    <property type="match status" value="1"/>
</dbReference>
<protein>
    <recommendedName>
        <fullName evidence="6">Amine oxidase domain-containing protein</fullName>
    </recommendedName>
</protein>
<evidence type="ECO:0000256" key="4">
    <source>
        <dbReference type="ARBA" id="ARBA00023002"/>
    </source>
</evidence>
<dbReference type="Proteomes" id="UP000747399">
    <property type="component" value="Unassembled WGS sequence"/>
</dbReference>
<sequence>MTMESFHSVAIIGAGLSGLYAAHLLKDRFPDVVVLEAQDRVGGRIKQVHDMAPWPIEAGPEFVHGRNSVFVRFAEQQLGVKFGEKAWPDWWYFGEEVGGQGLVSDQDVDDEVDKVHDLFGDCGDETQPPPGRDLSAAEWMATKGCTNRQMAVAEACYANDFGCSLRQLGLREMIEENRGWDSGETYLLMDRSMGAVINHLARGANVKTSWVVSSIAYGGGARPDAGVRVCSADGRVVRCGAVLVTVPVTILQQGAITFSPPLPAAKTAALSRVRMGNVVKVVLSFSRRFWKEDMYDVVCPGAFAPEFWMLKYPPTKPGAGTPYCVVGFIAGERADQVSAMGPEAAQRHFLEQLDEVFGSPSDPRPASSSVVKGHVIDWSKEPYIRGAYSYPSLGAELGDRAALASPVSGRVFFAGEATNEAVNPCIQGAMQTAERAAAQIRAAVDAAAAAAAKSALSKL</sequence>
<comment type="similarity">
    <text evidence="3">Belongs to the flavin monoamine oxidase family.</text>
</comment>
<dbReference type="InterPro" id="IPR001613">
    <property type="entry name" value="Flavin_amine_oxidase"/>
</dbReference>
<evidence type="ECO:0000256" key="2">
    <source>
        <dbReference type="ARBA" id="ARBA00004723"/>
    </source>
</evidence>
<proteinExistence type="inferred from homology"/>
<dbReference type="PRINTS" id="PR00757">
    <property type="entry name" value="AMINEOXDASEF"/>
</dbReference>
<comment type="pathway">
    <text evidence="2">Amine and polyamine degradation; spermine degradation.</text>
</comment>
<evidence type="ECO:0000313" key="7">
    <source>
        <dbReference type="EMBL" id="GIL59013.1"/>
    </source>
</evidence>
<comment type="caution">
    <text evidence="7">The sequence shown here is derived from an EMBL/GenBank/DDBJ whole genome shotgun (WGS) entry which is preliminary data.</text>
</comment>
<dbReference type="EMBL" id="BNCO01000033">
    <property type="protein sequence ID" value="GIL59013.1"/>
    <property type="molecule type" value="Genomic_DNA"/>
</dbReference>
<evidence type="ECO:0000259" key="6">
    <source>
        <dbReference type="Pfam" id="PF01593"/>
    </source>
</evidence>
<dbReference type="PANTHER" id="PTHR10742:SF418">
    <property type="entry name" value="AMINE OXIDASE DOMAIN-CONTAINING PROTEIN"/>
    <property type="match status" value="1"/>
</dbReference>
<reference evidence="7" key="1">
    <citation type="journal article" date="2021" name="Proc. Natl. Acad. Sci. U.S.A.">
        <title>Three genomes in the algal genus Volvox reveal the fate of a haploid sex-determining region after a transition to homothallism.</title>
        <authorList>
            <person name="Yamamoto K."/>
            <person name="Hamaji T."/>
            <person name="Kawai-Toyooka H."/>
            <person name="Matsuzaki R."/>
            <person name="Takahashi F."/>
            <person name="Nishimura Y."/>
            <person name="Kawachi M."/>
            <person name="Noguchi H."/>
            <person name="Minakuchi Y."/>
            <person name="Umen J.G."/>
            <person name="Toyoda A."/>
            <person name="Nozaki H."/>
        </authorList>
    </citation>
    <scope>NUCLEOTIDE SEQUENCE</scope>
    <source>
        <strain evidence="7">NIES-3780</strain>
    </source>
</reference>
<keyword evidence="8" id="KW-1185">Reference proteome</keyword>